<evidence type="ECO:0000256" key="1">
    <source>
        <dbReference type="ARBA" id="ARBA00010088"/>
    </source>
</evidence>
<comment type="similarity">
    <text evidence="1">Belongs to the peptidase S33 family.</text>
</comment>
<dbReference type="GO" id="GO:0016787">
    <property type="term" value="F:hydrolase activity"/>
    <property type="evidence" value="ECO:0007669"/>
    <property type="project" value="UniProtKB-KW"/>
</dbReference>
<evidence type="ECO:0000313" key="5">
    <source>
        <dbReference type="Proteomes" id="UP000722485"/>
    </source>
</evidence>
<keyword evidence="2" id="KW-0378">Hydrolase</keyword>
<sequence length="324" mass="35550">MTSQQGQLTYDFIRLKTKPTAQLAYSFTRATASETADQSLIVFVNGLGLPQLGWAPTIAKLQAISPDGLPAILTYDRFGQGQTVDRDPDDEGAVDPSHAHDCMSVVRDMHELITQITREKLEIDNPDHLKLHLVGNSIGCALIRLFAQEHPTTVASVLFLDSVITDSDFVSICPDPDGQDFDEATLPSGITPEILRIARVQIGKFFHPSVGNKEGLSRKNLTQLLPRADAPSLRGPDGSGPFITVLGHDFDTFAEHSERALGVSVEVGQAYSNPYWHRYNQGLAKLTNSERSQGPFQVPGTGHFIQADNPEYVAKKLHELLHMT</sequence>
<dbReference type="Pfam" id="PF12697">
    <property type="entry name" value="Abhydrolase_6"/>
    <property type="match status" value="1"/>
</dbReference>
<dbReference type="SUPFAM" id="SSF53474">
    <property type="entry name" value="alpha/beta-Hydrolases"/>
    <property type="match status" value="1"/>
</dbReference>
<evidence type="ECO:0000313" key="4">
    <source>
        <dbReference type="EMBL" id="KAF7555487.1"/>
    </source>
</evidence>
<name>A0A9P5HLG0_9HYPO</name>
<evidence type="ECO:0000259" key="3">
    <source>
        <dbReference type="Pfam" id="PF12697"/>
    </source>
</evidence>
<proteinExistence type="inferred from homology"/>
<dbReference type="PANTHER" id="PTHR43248">
    <property type="entry name" value="2-SUCCINYL-6-HYDROXY-2,4-CYCLOHEXADIENE-1-CARBOXYLATE SYNTHASE"/>
    <property type="match status" value="1"/>
</dbReference>
<dbReference type="AlphaFoldDB" id="A0A9P5HLG0"/>
<keyword evidence="5" id="KW-1185">Reference proteome</keyword>
<dbReference type="InterPro" id="IPR000073">
    <property type="entry name" value="AB_hydrolase_1"/>
</dbReference>
<gene>
    <name evidence="4" type="ORF">G7Z17_g2173</name>
</gene>
<dbReference type="InterPro" id="IPR051601">
    <property type="entry name" value="Serine_prot/Carboxylest_S33"/>
</dbReference>
<reference evidence="4" key="1">
    <citation type="submission" date="2020-03" db="EMBL/GenBank/DDBJ databases">
        <title>Draft Genome Sequence of Cylindrodendrum hubeiense.</title>
        <authorList>
            <person name="Buettner E."/>
            <person name="Kellner H."/>
        </authorList>
    </citation>
    <scope>NUCLEOTIDE SEQUENCE</scope>
    <source>
        <strain evidence="4">IHI 201604</strain>
    </source>
</reference>
<protein>
    <recommendedName>
        <fullName evidence="3">AB hydrolase-1 domain-containing protein</fullName>
    </recommendedName>
</protein>
<dbReference type="Proteomes" id="UP000722485">
    <property type="component" value="Unassembled WGS sequence"/>
</dbReference>
<accession>A0A9P5HLG0</accession>
<dbReference type="InterPro" id="IPR029058">
    <property type="entry name" value="AB_hydrolase_fold"/>
</dbReference>
<dbReference type="PANTHER" id="PTHR43248:SF27">
    <property type="entry name" value="AB HYDROLASE-1 DOMAIN-CONTAINING PROTEIN"/>
    <property type="match status" value="1"/>
</dbReference>
<dbReference type="OrthoDB" id="3466836at2759"/>
<comment type="caution">
    <text evidence="4">The sequence shown here is derived from an EMBL/GenBank/DDBJ whole genome shotgun (WGS) entry which is preliminary data.</text>
</comment>
<dbReference type="EMBL" id="JAANBB010000020">
    <property type="protein sequence ID" value="KAF7555487.1"/>
    <property type="molecule type" value="Genomic_DNA"/>
</dbReference>
<dbReference type="Gene3D" id="3.40.50.1820">
    <property type="entry name" value="alpha/beta hydrolase"/>
    <property type="match status" value="1"/>
</dbReference>
<evidence type="ECO:0000256" key="2">
    <source>
        <dbReference type="ARBA" id="ARBA00022801"/>
    </source>
</evidence>
<organism evidence="4 5">
    <name type="scientific">Cylindrodendrum hubeiense</name>
    <dbReference type="NCBI Taxonomy" id="595255"/>
    <lineage>
        <taxon>Eukaryota</taxon>
        <taxon>Fungi</taxon>
        <taxon>Dikarya</taxon>
        <taxon>Ascomycota</taxon>
        <taxon>Pezizomycotina</taxon>
        <taxon>Sordariomycetes</taxon>
        <taxon>Hypocreomycetidae</taxon>
        <taxon>Hypocreales</taxon>
        <taxon>Nectriaceae</taxon>
        <taxon>Cylindrodendrum</taxon>
    </lineage>
</organism>
<feature type="domain" description="AB hydrolase-1" evidence="3">
    <location>
        <begin position="41"/>
        <end position="315"/>
    </location>
</feature>